<protein>
    <submittedName>
        <fullName evidence="1">Uncharacterized protein</fullName>
    </submittedName>
</protein>
<proteinExistence type="predicted"/>
<reference evidence="1" key="2">
    <citation type="submission" date="2020-09" db="EMBL/GenBank/DDBJ databases">
        <authorList>
            <person name="Sun Q."/>
            <person name="Kim S."/>
        </authorList>
    </citation>
    <scope>NUCLEOTIDE SEQUENCE</scope>
    <source>
        <strain evidence="1">KCTC 42650</strain>
    </source>
</reference>
<reference evidence="1" key="1">
    <citation type="journal article" date="2014" name="Int. J. Syst. Evol. Microbiol.">
        <title>Complete genome sequence of Corynebacterium casei LMG S-19264T (=DSM 44701T), isolated from a smear-ripened cheese.</title>
        <authorList>
            <consortium name="US DOE Joint Genome Institute (JGI-PGF)"/>
            <person name="Walter F."/>
            <person name="Albersmeier A."/>
            <person name="Kalinowski J."/>
            <person name="Ruckert C."/>
        </authorList>
    </citation>
    <scope>NUCLEOTIDE SEQUENCE</scope>
    <source>
        <strain evidence="1">KCTC 42650</strain>
    </source>
</reference>
<organism evidence="1 2">
    <name type="scientific">Seohaeicola zhoushanensis</name>
    <dbReference type="NCBI Taxonomy" id="1569283"/>
    <lineage>
        <taxon>Bacteria</taxon>
        <taxon>Pseudomonadati</taxon>
        <taxon>Pseudomonadota</taxon>
        <taxon>Alphaproteobacteria</taxon>
        <taxon>Rhodobacterales</taxon>
        <taxon>Roseobacteraceae</taxon>
        <taxon>Seohaeicola</taxon>
    </lineage>
</organism>
<dbReference type="RefSeq" id="WP_189678059.1">
    <property type="nucleotide sequence ID" value="NZ_BNCJ01000001.1"/>
</dbReference>
<comment type="caution">
    <text evidence="1">The sequence shown here is derived from an EMBL/GenBank/DDBJ whole genome shotgun (WGS) entry which is preliminary data.</text>
</comment>
<gene>
    <name evidence="1" type="ORF">GCM10017056_00890</name>
</gene>
<accession>A0A8J3GTQ3</accession>
<name>A0A8J3GTQ3_9RHOB</name>
<evidence type="ECO:0000313" key="1">
    <source>
        <dbReference type="EMBL" id="GHF33298.1"/>
    </source>
</evidence>
<dbReference type="AlphaFoldDB" id="A0A8J3GTQ3"/>
<dbReference type="Proteomes" id="UP000626220">
    <property type="component" value="Unassembled WGS sequence"/>
</dbReference>
<dbReference type="EMBL" id="BNCJ01000001">
    <property type="protein sequence ID" value="GHF33298.1"/>
    <property type="molecule type" value="Genomic_DNA"/>
</dbReference>
<evidence type="ECO:0000313" key="2">
    <source>
        <dbReference type="Proteomes" id="UP000626220"/>
    </source>
</evidence>
<sequence>MAVVKGRSDLIHDPADATSVPADAKRARGRQVTLTGTLANAAADSNTSKYHLGDLPSRCIPKELFFDVENWGFAQVVIGTETDTDALLDVAKSAATTQTITTRGTANHAKELWDMLGLSADPGGMISLWVHAEADAAGAGSMPFELTYLTD</sequence>
<keyword evidence="2" id="KW-1185">Reference proteome</keyword>